<protein>
    <submittedName>
        <fullName evidence="2">Uncharacterized protein</fullName>
    </submittedName>
</protein>
<organism evidence="2 3">
    <name type="scientific">Monilinia laxa</name>
    <name type="common">Brown rot fungus</name>
    <name type="synonym">Sclerotinia laxa</name>
    <dbReference type="NCBI Taxonomy" id="61186"/>
    <lineage>
        <taxon>Eukaryota</taxon>
        <taxon>Fungi</taxon>
        <taxon>Dikarya</taxon>
        <taxon>Ascomycota</taxon>
        <taxon>Pezizomycotina</taxon>
        <taxon>Leotiomycetes</taxon>
        <taxon>Helotiales</taxon>
        <taxon>Sclerotiniaceae</taxon>
        <taxon>Monilinia</taxon>
    </lineage>
</organism>
<accession>A0A5N6KAN3</accession>
<dbReference type="EMBL" id="VIGI01000005">
    <property type="protein sequence ID" value="KAB8300204.1"/>
    <property type="molecule type" value="Genomic_DNA"/>
</dbReference>
<comment type="caution">
    <text evidence="2">The sequence shown here is derived from an EMBL/GenBank/DDBJ whole genome shotgun (WGS) entry which is preliminary data.</text>
</comment>
<dbReference type="AlphaFoldDB" id="A0A5N6KAN3"/>
<proteinExistence type="predicted"/>
<reference evidence="2 3" key="1">
    <citation type="submission" date="2019-06" db="EMBL/GenBank/DDBJ databases">
        <title>Genome Sequence of the Brown Rot Fungal Pathogen Monilinia laxa.</title>
        <authorList>
            <person name="De Miccolis Angelini R.M."/>
            <person name="Landi L."/>
            <person name="Abate D."/>
            <person name="Pollastro S."/>
            <person name="Romanazzi G."/>
            <person name="Faretra F."/>
        </authorList>
    </citation>
    <scope>NUCLEOTIDE SEQUENCE [LARGE SCALE GENOMIC DNA]</scope>
    <source>
        <strain evidence="2 3">Mlax316</strain>
    </source>
</reference>
<evidence type="ECO:0000313" key="2">
    <source>
        <dbReference type="EMBL" id="KAB8300204.1"/>
    </source>
</evidence>
<feature type="region of interest" description="Disordered" evidence="1">
    <location>
        <begin position="1"/>
        <end position="101"/>
    </location>
</feature>
<evidence type="ECO:0000313" key="3">
    <source>
        <dbReference type="Proteomes" id="UP000326757"/>
    </source>
</evidence>
<feature type="compositionally biased region" description="Polar residues" evidence="1">
    <location>
        <begin position="16"/>
        <end position="27"/>
    </location>
</feature>
<sequence length="101" mass="10666">MSGSSFYPSGVPAVPNPNTLSGTSFYRDSQGFYGGQPSPPLDPPNRDSGVPVMRPSPARTPVTEHGPFAEPPGPIPPRPDLLGRSHPSQDGSHASRFTEEV</sequence>
<keyword evidence="3" id="KW-1185">Reference proteome</keyword>
<name>A0A5N6KAN3_MONLA</name>
<gene>
    <name evidence="2" type="ORF">EYC80_000424</name>
</gene>
<dbReference type="Proteomes" id="UP000326757">
    <property type="component" value="Unassembled WGS sequence"/>
</dbReference>
<feature type="compositionally biased region" description="Pro residues" evidence="1">
    <location>
        <begin position="69"/>
        <end position="79"/>
    </location>
</feature>
<evidence type="ECO:0000256" key="1">
    <source>
        <dbReference type="SAM" id="MobiDB-lite"/>
    </source>
</evidence>
<dbReference type="OrthoDB" id="5421784at2759"/>